<proteinExistence type="inferred from homology"/>
<dbReference type="GO" id="GO:0003954">
    <property type="term" value="F:NADH dehydrogenase activity"/>
    <property type="evidence" value="ECO:0007669"/>
    <property type="project" value="TreeGrafter"/>
</dbReference>
<dbReference type="CTD" id="4538"/>
<evidence type="ECO:0000256" key="14">
    <source>
        <dbReference type="ARBA" id="ARBA00023136"/>
    </source>
</evidence>
<accession>A0A1I9WKB6</accession>
<evidence type="ECO:0000256" key="10">
    <source>
        <dbReference type="ARBA" id="ARBA00022989"/>
    </source>
</evidence>
<name>A0A1I9WKB6_9ANNE</name>
<feature type="chain" id="PRO_5009605834" description="NADH-ubiquinone oxidoreductase chain 4" evidence="17">
    <location>
        <begin position="17"/>
        <end position="377"/>
    </location>
</feature>
<keyword evidence="14 16" id="KW-0472">Membrane</keyword>
<feature type="transmembrane region" description="Helical" evidence="16">
    <location>
        <begin position="277"/>
        <end position="300"/>
    </location>
</feature>
<keyword evidence="8" id="KW-1278">Translocase</keyword>
<evidence type="ECO:0000256" key="3">
    <source>
        <dbReference type="ARBA" id="ARBA00012944"/>
    </source>
</evidence>
<geneLocation type="mitochondrion" evidence="19"/>
<dbReference type="EC" id="7.1.1.2" evidence="3 16"/>
<evidence type="ECO:0000256" key="15">
    <source>
        <dbReference type="ARBA" id="ARBA00049551"/>
    </source>
</evidence>
<keyword evidence="7 16" id="KW-0812">Transmembrane</keyword>
<evidence type="ECO:0000256" key="11">
    <source>
        <dbReference type="ARBA" id="ARBA00023027"/>
    </source>
</evidence>
<evidence type="ECO:0000256" key="6">
    <source>
        <dbReference type="ARBA" id="ARBA00022660"/>
    </source>
</evidence>
<dbReference type="GO" id="GO:0015990">
    <property type="term" value="P:electron transport coupled proton transport"/>
    <property type="evidence" value="ECO:0007669"/>
    <property type="project" value="TreeGrafter"/>
</dbReference>
<evidence type="ECO:0000256" key="9">
    <source>
        <dbReference type="ARBA" id="ARBA00022982"/>
    </source>
</evidence>
<keyword evidence="6 16" id="KW-0679">Respiratory chain</keyword>
<keyword evidence="10 16" id="KW-1133">Transmembrane helix</keyword>
<dbReference type="InterPro" id="IPR003918">
    <property type="entry name" value="NADH_UbQ_OxRdtase"/>
</dbReference>
<dbReference type="GeneID" id="30512716"/>
<comment type="function">
    <text evidence="16">Core subunit of the mitochondrial membrane respiratory chain NADH dehydrogenase (Complex I) which catalyzes electron transfer from NADH through the respiratory chain, using ubiquinone as an electron acceptor. Essential for the catalytic activity and assembly of complex I.</text>
</comment>
<keyword evidence="9 16" id="KW-0249">Electron transport</keyword>
<evidence type="ECO:0000256" key="2">
    <source>
        <dbReference type="ARBA" id="ARBA00009025"/>
    </source>
</evidence>
<evidence type="ECO:0000256" key="12">
    <source>
        <dbReference type="ARBA" id="ARBA00023075"/>
    </source>
</evidence>
<comment type="subcellular location">
    <subcellularLocation>
        <location evidence="1 16">Mitochondrion membrane</location>
        <topology evidence="1 16">Multi-pass membrane protein</topology>
    </subcellularLocation>
</comment>
<feature type="signal peptide" evidence="17">
    <location>
        <begin position="1"/>
        <end position="16"/>
    </location>
</feature>
<dbReference type="PANTHER" id="PTHR43507">
    <property type="entry name" value="NADH-UBIQUINONE OXIDOREDUCTASE CHAIN 4"/>
    <property type="match status" value="1"/>
</dbReference>
<feature type="transmembrane region" description="Helical" evidence="16">
    <location>
        <begin position="235"/>
        <end position="256"/>
    </location>
</feature>
<gene>
    <name evidence="19" type="primary">ND4</name>
</gene>
<feature type="transmembrane region" description="Helical" evidence="16">
    <location>
        <begin position="211"/>
        <end position="229"/>
    </location>
</feature>
<evidence type="ECO:0000313" key="19">
    <source>
        <dbReference type="EMBL" id="APA32611.1"/>
    </source>
</evidence>
<feature type="transmembrane region" description="Helical" evidence="16">
    <location>
        <begin position="73"/>
        <end position="97"/>
    </location>
</feature>
<keyword evidence="13 16" id="KW-0496">Mitochondrion</keyword>
<dbReference type="InterPro" id="IPR001750">
    <property type="entry name" value="ND/Mrp_TM"/>
</dbReference>
<reference evidence="19" key="1">
    <citation type="submission" date="2016-04" db="EMBL/GenBank/DDBJ databases">
        <title>Mitochondrial genome of the christmas tree worm Spirobranchus giganteus (Annelida: Serpulidae) reveals complete different aspects within mitochondrial Annelida evolution.</title>
        <authorList>
            <person name="Seixas V.C."/>
            <person name="Russo C.A.M."/>
            <person name="Paiva P.C."/>
        </authorList>
    </citation>
    <scope>NUCLEOTIDE SEQUENCE</scope>
</reference>
<dbReference type="AlphaFoldDB" id="A0A1I9WKB6"/>
<dbReference type="PANTHER" id="PTHR43507:SF20">
    <property type="entry name" value="NADH-UBIQUINONE OXIDOREDUCTASE CHAIN 4"/>
    <property type="match status" value="1"/>
</dbReference>
<protein>
    <recommendedName>
        <fullName evidence="4 16">NADH-ubiquinone oxidoreductase chain 4</fullName>
        <ecNumber evidence="3 16">7.1.1.2</ecNumber>
    </recommendedName>
</protein>
<sequence length="377" mass="41712">MILMTVVLSILSLACLGPIAKIKQYYSCVLLVCLFSSLAFYVDGGMLFFLFFEGTFFPISYMVIIWGHNYERVVAVTYMVLYSVTGSIYHMLALAVMNVEVGSGSFSEIVFLSGASDWEECWWWGMVFMLFLIKSPLFIFHLWLSKAHVEAPTAASILLAGILLKLGVFGMLGYSSYWWCPVSWGVVLQVLGILGSIYAGLVCLRSQNIKLTIAQSSIAHMSLCVAGFFCGSQEVFDFTCLMAIAHGFCASGMFLWAGGYYGRGSSLNSLMTGGQRLVCFEACVVMALLLFCNCSTPPFISFWVELTFFSSLYGIWWKLLWVLIISSFTCMAFNVVLGVVVFHGEVEPSVAKHDSFSVKETLSGLLLVCVLVVGYFS</sequence>
<feature type="transmembrane region" description="Helical" evidence="16">
    <location>
        <begin position="45"/>
        <end position="66"/>
    </location>
</feature>
<dbReference type="Pfam" id="PF00361">
    <property type="entry name" value="Proton_antipo_M"/>
    <property type="match status" value="1"/>
</dbReference>
<keyword evidence="12 16" id="KW-0830">Ubiquinone</keyword>
<organism evidence="19">
    <name type="scientific">Spirobranchus giganteus</name>
    <dbReference type="NCBI Taxonomy" id="1914524"/>
    <lineage>
        <taxon>Eukaryota</taxon>
        <taxon>Metazoa</taxon>
        <taxon>Spiralia</taxon>
        <taxon>Lophotrochozoa</taxon>
        <taxon>Annelida</taxon>
        <taxon>Polychaeta</taxon>
        <taxon>Sedentaria</taxon>
        <taxon>Canalipalpata</taxon>
        <taxon>Sabellida</taxon>
        <taxon>Serpulidae</taxon>
        <taxon>Spirobranchus</taxon>
    </lineage>
</organism>
<feature type="transmembrane region" description="Helical" evidence="16">
    <location>
        <begin position="156"/>
        <end position="177"/>
    </location>
</feature>
<dbReference type="GO" id="GO:0031966">
    <property type="term" value="C:mitochondrial membrane"/>
    <property type="evidence" value="ECO:0007669"/>
    <property type="project" value="UniProtKB-SubCell"/>
</dbReference>
<dbReference type="GO" id="GO:0008137">
    <property type="term" value="F:NADH dehydrogenase (ubiquinone) activity"/>
    <property type="evidence" value="ECO:0007669"/>
    <property type="project" value="UniProtKB-UniRule"/>
</dbReference>
<evidence type="ECO:0000256" key="16">
    <source>
        <dbReference type="RuleBase" id="RU003297"/>
    </source>
</evidence>
<evidence type="ECO:0000259" key="18">
    <source>
        <dbReference type="Pfam" id="PF00361"/>
    </source>
</evidence>
<dbReference type="EMBL" id="KX156257">
    <property type="protein sequence ID" value="APA32611.1"/>
    <property type="molecule type" value="Genomic_DNA"/>
</dbReference>
<dbReference type="PRINTS" id="PR01437">
    <property type="entry name" value="NUOXDRDTASE4"/>
</dbReference>
<dbReference type="GO" id="GO:0048039">
    <property type="term" value="F:ubiquinone binding"/>
    <property type="evidence" value="ECO:0007669"/>
    <property type="project" value="TreeGrafter"/>
</dbReference>
<evidence type="ECO:0000256" key="7">
    <source>
        <dbReference type="ARBA" id="ARBA00022692"/>
    </source>
</evidence>
<feature type="transmembrane region" description="Helical" evidence="16">
    <location>
        <begin position="356"/>
        <end position="376"/>
    </location>
</feature>
<evidence type="ECO:0000256" key="5">
    <source>
        <dbReference type="ARBA" id="ARBA00022448"/>
    </source>
</evidence>
<feature type="transmembrane region" description="Helical" evidence="16">
    <location>
        <begin position="183"/>
        <end position="204"/>
    </location>
</feature>
<evidence type="ECO:0000256" key="17">
    <source>
        <dbReference type="SAM" id="SignalP"/>
    </source>
</evidence>
<keyword evidence="5 16" id="KW-0813">Transport</keyword>
<evidence type="ECO:0000256" key="8">
    <source>
        <dbReference type="ARBA" id="ARBA00022967"/>
    </source>
</evidence>
<keyword evidence="11 16" id="KW-0520">NAD</keyword>
<comment type="catalytic activity">
    <reaction evidence="15 16">
        <text>a ubiquinone + NADH + 5 H(+)(in) = a ubiquinol + NAD(+) + 4 H(+)(out)</text>
        <dbReference type="Rhea" id="RHEA:29091"/>
        <dbReference type="Rhea" id="RHEA-COMP:9565"/>
        <dbReference type="Rhea" id="RHEA-COMP:9566"/>
        <dbReference type="ChEBI" id="CHEBI:15378"/>
        <dbReference type="ChEBI" id="CHEBI:16389"/>
        <dbReference type="ChEBI" id="CHEBI:17976"/>
        <dbReference type="ChEBI" id="CHEBI:57540"/>
        <dbReference type="ChEBI" id="CHEBI:57945"/>
        <dbReference type="EC" id="7.1.1.2"/>
    </reaction>
</comment>
<feature type="transmembrane region" description="Helical" evidence="16">
    <location>
        <begin position="320"/>
        <end position="344"/>
    </location>
</feature>
<evidence type="ECO:0000256" key="1">
    <source>
        <dbReference type="ARBA" id="ARBA00004225"/>
    </source>
</evidence>
<dbReference type="GO" id="GO:0042773">
    <property type="term" value="P:ATP synthesis coupled electron transport"/>
    <property type="evidence" value="ECO:0007669"/>
    <property type="project" value="InterPro"/>
</dbReference>
<evidence type="ECO:0000256" key="4">
    <source>
        <dbReference type="ARBA" id="ARBA00021006"/>
    </source>
</evidence>
<evidence type="ECO:0000256" key="13">
    <source>
        <dbReference type="ARBA" id="ARBA00023128"/>
    </source>
</evidence>
<keyword evidence="17" id="KW-0732">Signal</keyword>
<feature type="transmembrane region" description="Helical" evidence="16">
    <location>
        <begin position="122"/>
        <end position="144"/>
    </location>
</feature>
<dbReference type="RefSeq" id="YP_009327459.1">
    <property type="nucleotide sequence ID" value="NC_032055.1"/>
</dbReference>
<comment type="similarity">
    <text evidence="2 16">Belongs to the complex I subunit 4 family.</text>
</comment>
<feature type="domain" description="NADH:quinone oxidoreductase/Mrp antiporter transmembrane" evidence="18">
    <location>
        <begin position="46"/>
        <end position="327"/>
    </location>
</feature>